<dbReference type="KEGG" id="mng:MNEG_2187"/>
<proteinExistence type="predicted"/>
<dbReference type="GeneID" id="25735065"/>
<dbReference type="Gene3D" id="2.60.120.260">
    <property type="entry name" value="Galactose-binding domain-like"/>
    <property type="match status" value="1"/>
</dbReference>
<dbReference type="AlphaFoldDB" id="A0A0D2NMC3"/>
<dbReference type="Proteomes" id="UP000054498">
    <property type="component" value="Unassembled WGS sequence"/>
</dbReference>
<reference evidence="1 2" key="1">
    <citation type="journal article" date="2013" name="BMC Genomics">
        <title>Reconstruction of the lipid metabolism for the microalga Monoraphidium neglectum from its genome sequence reveals characteristics suitable for biofuel production.</title>
        <authorList>
            <person name="Bogen C."/>
            <person name="Al-Dilaimi A."/>
            <person name="Albersmeier A."/>
            <person name="Wichmann J."/>
            <person name="Grundmann M."/>
            <person name="Rupp O."/>
            <person name="Lauersen K.J."/>
            <person name="Blifernez-Klassen O."/>
            <person name="Kalinowski J."/>
            <person name="Goesmann A."/>
            <person name="Mussgnug J.H."/>
            <person name="Kruse O."/>
        </authorList>
    </citation>
    <scope>NUCLEOTIDE SEQUENCE [LARGE SCALE GENOMIC DNA]</scope>
    <source>
        <strain evidence="1 2">SAG 48.87</strain>
    </source>
</reference>
<accession>A0A0D2NMC3</accession>
<protein>
    <recommendedName>
        <fullName evidence="3">Beta-galactosidase</fullName>
    </recommendedName>
</protein>
<sequence>MGASKPFWEDPTVSGINRRAAHAPLRSFPSAAAAVQYYARPLPADDLFAPCPRVAMLSGRPWSFKVFPRAGDVPDGFWEPGFNDSGFAE</sequence>
<keyword evidence="2" id="KW-1185">Reference proteome</keyword>
<evidence type="ECO:0000313" key="1">
    <source>
        <dbReference type="EMBL" id="KIZ05776.1"/>
    </source>
</evidence>
<gene>
    <name evidence="1" type="ORF">MNEG_2187</name>
</gene>
<feature type="non-terminal residue" evidence="1">
    <location>
        <position position="89"/>
    </location>
</feature>
<name>A0A0D2NMC3_9CHLO</name>
<evidence type="ECO:0008006" key="3">
    <source>
        <dbReference type="Google" id="ProtNLM"/>
    </source>
</evidence>
<dbReference type="EMBL" id="KK100458">
    <property type="protein sequence ID" value="KIZ05776.1"/>
    <property type="molecule type" value="Genomic_DNA"/>
</dbReference>
<evidence type="ECO:0000313" key="2">
    <source>
        <dbReference type="Proteomes" id="UP000054498"/>
    </source>
</evidence>
<dbReference type="RefSeq" id="XP_013904795.1">
    <property type="nucleotide sequence ID" value="XM_014049341.1"/>
</dbReference>
<organism evidence="1 2">
    <name type="scientific">Monoraphidium neglectum</name>
    <dbReference type="NCBI Taxonomy" id="145388"/>
    <lineage>
        <taxon>Eukaryota</taxon>
        <taxon>Viridiplantae</taxon>
        <taxon>Chlorophyta</taxon>
        <taxon>core chlorophytes</taxon>
        <taxon>Chlorophyceae</taxon>
        <taxon>CS clade</taxon>
        <taxon>Sphaeropleales</taxon>
        <taxon>Selenastraceae</taxon>
        <taxon>Monoraphidium</taxon>
    </lineage>
</organism>